<dbReference type="EMBL" id="VFQX01000044">
    <property type="protein sequence ID" value="KAF0975468.1"/>
    <property type="molecule type" value="Genomic_DNA"/>
</dbReference>
<comment type="caution">
    <text evidence="2">The sequence shown here is derived from an EMBL/GenBank/DDBJ whole genome shotgun (WGS) entry which is preliminary data.</text>
</comment>
<sequence length="266" mass="30486">MDPSLLSKQNPVPFSLSVKGFVGKFYMESPFLTMYNNNYNNTQIPFGTTLDSSTIPQQQPQEIYSQPNNMQLSSLQPPMNSEMVPPVHNNMTNINNNNFAQSSEGGSDMGNNFGDPSNTIPYDNNFMNNNNFMSNDLSTTYMPSWNYNPYDPTNYMMNSNMMYEQMMMEQQLAFNNYMDEIKLKASIAKDKNDEATFISYACYGECIKSYNLNLVNEIEKQLHPSLEYKHLSHGEIDCIKDCVSKQKKLVSHVLKRIYAKMAPNTN</sequence>
<name>A0A6A5BMU6_NAEFO</name>
<dbReference type="VEuPathDB" id="AmoebaDB:NfTy_066460"/>
<dbReference type="VEuPathDB" id="AmoebaDB:FDP41_005462"/>
<dbReference type="AlphaFoldDB" id="A0A6A5BMU6"/>
<dbReference type="VEuPathDB" id="AmoebaDB:NF0014330"/>
<reference evidence="2 3" key="1">
    <citation type="journal article" date="2019" name="Sci. Rep.">
        <title>Nanopore sequencing improves the draft genome of the human pathogenic amoeba Naegleria fowleri.</title>
        <authorList>
            <person name="Liechti N."/>
            <person name="Schurch N."/>
            <person name="Bruggmann R."/>
            <person name="Wittwer M."/>
        </authorList>
    </citation>
    <scope>NUCLEOTIDE SEQUENCE [LARGE SCALE GENOMIC DNA]</scope>
    <source>
        <strain evidence="2 3">ATCC 30894</strain>
    </source>
</reference>
<evidence type="ECO:0000313" key="3">
    <source>
        <dbReference type="Proteomes" id="UP000444721"/>
    </source>
</evidence>
<keyword evidence="3" id="KW-1185">Reference proteome</keyword>
<feature type="region of interest" description="Disordered" evidence="1">
    <location>
        <begin position="96"/>
        <end position="117"/>
    </location>
</feature>
<dbReference type="GeneID" id="68112680"/>
<accession>A0A6A5BMU6</accession>
<evidence type="ECO:0000313" key="2">
    <source>
        <dbReference type="EMBL" id="KAF0975468.1"/>
    </source>
</evidence>
<dbReference type="RefSeq" id="XP_044560181.1">
    <property type="nucleotide sequence ID" value="XM_044708989.1"/>
</dbReference>
<evidence type="ECO:0008006" key="4">
    <source>
        <dbReference type="Google" id="ProtNLM"/>
    </source>
</evidence>
<proteinExistence type="predicted"/>
<dbReference type="Proteomes" id="UP000444721">
    <property type="component" value="Unassembled WGS sequence"/>
</dbReference>
<dbReference type="OrthoDB" id="10424195at2759"/>
<protein>
    <recommendedName>
        <fullName evidence="4">Tim10-like domain-containing protein</fullName>
    </recommendedName>
</protein>
<evidence type="ECO:0000256" key="1">
    <source>
        <dbReference type="SAM" id="MobiDB-lite"/>
    </source>
</evidence>
<organism evidence="2 3">
    <name type="scientific">Naegleria fowleri</name>
    <name type="common">Brain eating amoeba</name>
    <dbReference type="NCBI Taxonomy" id="5763"/>
    <lineage>
        <taxon>Eukaryota</taxon>
        <taxon>Discoba</taxon>
        <taxon>Heterolobosea</taxon>
        <taxon>Tetramitia</taxon>
        <taxon>Eutetramitia</taxon>
        <taxon>Vahlkampfiidae</taxon>
        <taxon>Naegleria</taxon>
    </lineage>
</organism>
<gene>
    <name evidence="2" type="ORF">FDP41_005462</name>
</gene>